<comment type="caution">
    <text evidence="1">The sequence shown here is derived from an EMBL/GenBank/DDBJ whole genome shotgun (WGS) entry which is preliminary data.</text>
</comment>
<dbReference type="Proteomes" id="UP000018948">
    <property type="component" value="Unassembled WGS sequence"/>
</dbReference>
<protein>
    <submittedName>
        <fullName evidence="1">Uncharacterized protein</fullName>
    </submittedName>
</protein>
<accession>W3A5Z5</accession>
<gene>
    <name evidence="1" type="ORF">F442_01203</name>
</gene>
<sequence>MSIHSDDYVIIMDDYVLTYAPPPTMSLRTGSGHIPSISPRSQLSLYHISLNLSRGPQNDVQHQRLPIIKPVMVSGHSSANERAVARLGLMGQQKTEVGMLPEGLMKYSSADVQNLYYMYKKAFAK</sequence>
<organism evidence="1 2">
    <name type="scientific">Phytophthora nicotianae P10297</name>
    <dbReference type="NCBI Taxonomy" id="1317064"/>
    <lineage>
        <taxon>Eukaryota</taxon>
        <taxon>Sar</taxon>
        <taxon>Stramenopiles</taxon>
        <taxon>Oomycota</taxon>
        <taxon>Peronosporomycetes</taxon>
        <taxon>Peronosporales</taxon>
        <taxon>Peronosporaceae</taxon>
        <taxon>Phytophthora</taxon>
    </lineage>
</organism>
<evidence type="ECO:0000313" key="2">
    <source>
        <dbReference type="Proteomes" id="UP000018948"/>
    </source>
</evidence>
<evidence type="ECO:0000313" key="1">
    <source>
        <dbReference type="EMBL" id="ETP53939.1"/>
    </source>
</evidence>
<name>W3A5Z5_PHYNI</name>
<dbReference type="AlphaFoldDB" id="W3A5Z5"/>
<dbReference type="EMBL" id="ANIY01000215">
    <property type="protein sequence ID" value="ETP53939.1"/>
    <property type="molecule type" value="Genomic_DNA"/>
</dbReference>
<proteinExistence type="predicted"/>
<reference evidence="1 2" key="1">
    <citation type="submission" date="2013-11" db="EMBL/GenBank/DDBJ databases">
        <title>The Genome Sequence of Phytophthora parasitica P10297.</title>
        <authorList>
            <consortium name="The Broad Institute Genomics Platform"/>
            <person name="Russ C."/>
            <person name="Tyler B."/>
            <person name="Panabieres F."/>
            <person name="Shan W."/>
            <person name="Tripathy S."/>
            <person name="Grunwald N."/>
            <person name="Machado M."/>
            <person name="Johnson C.S."/>
            <person name="Walker B."/>
            <person name="Young S.K."/>
            <person name="Zeng Q."/>
            <person name="Gargeya S."/>
            <person name="Fitzgerald M."/>
            <person name="Haas B."/>
            <person name="Abouelleil A."/>
            <person name="Allen A.W."/>
            <person name="Alvarado L."/>
            <person name="Arachchi H.M."/>
            <person name="Berlin A.M."/>
            <person name="Chapman S.B."/>
            <person name="Gainer-Dewar J."/>
            <person name="Goldberg J."/>
            <person name="Griggs A."/>
            <person name="Gujja S."/>
            <person name="Hansen M."/>
            <person name="Howarth C."/>
            <person name="Imamovic A."/>
            <person name="Ireland A."/>
            <person name="Larimer J."/>
            <person name="McCowan C."/>
            <person name="Murphy C."/>
            <person name="Pearson M."/>
            <person name="Poon T.W."/>
            <person name="Priest M."/>
            <person name="Roberts A."/>
            <person name="Saif S."/>
            <person name="Shea T."/>
            <person name="Sisk P."/>
            <person name="Sykes S."/>
            <person name="Wortman J."/>
            <person name="Nusbaum C."/>
            <person name="Birren B."/>
        </authorList>
    </citation>
    <scope>NUCLEOTIDE SEQUENCE [LARGE SCALE GENOMIC DNA]</scope>
    <source>
        <strain evidence="1 2">P10297</strain>
    </source>
</reference>